<reference evidence="1" key="2">
    <citation type="submission" date="2021-04" db="EMBL/GenBank/DDBJ databases">
        <authorList>
            <person name="Gilroy R."/>
        </authorList>
    </citation>
    <scope>NUCLEOTIDE SEQUENCE</scope>
    <source>
        <strain evidence="1">ChiW4-1371</strain>
    </source>
</reference>
<dbReference type="AlphaFoldDB" id="A0A9D2KBV6"/>
<protein>
    <submittedName>
        <fullName evidence="1">Uncharacterized protein</fullName>
    </submittedName>
</protein>
<evidence type="ECO:0000313" key="1">
    <source>
        <dbReference type="EMBL" id="HIZ89167.1"/>
    </source>
</evidence>
<organism evidence="1 2">
    <name type="scientific">Candidatus Mucispirillum faecigallinarum</name>
    <dbReference type="NCBI Taxonomy" id="2838699"/>
    <lineage>
        <taxon>Bacteria</taxon>
        <taxon>Pseudomonadati</taxon>
        <taxon>Deferribacterota</taxon>
        <taxon>Deferribacteres</taxon>
        <taxon>Deferribacterales</taxon>
        <taxon>Mucispirillaceae</taxon>
        <taxon>Mucispirillum</taxon>
    </lineage>
</organism>
<sequence length="290" mass="32613">MSWSKKATVAYHFIEAANDEYFKELNLSFNALLKSEDSSGTFDSGQSHFYWKINSKVDIAETDTFFISVVKEKSAWPVWYSEEDGIAEIPLHDGALGELYYAIINPESRFILCLAAAGGGPVGAFKKFLNEFSKDGSVKLTPLFEDKIDILTLSWDFYKKIAVSVNFPSYEYQSEFMASKEGSLMKLIDELGGLKADITISAPKQKQNLNASQIKEIAKALLVNDFCSKLVLKGSDNDGEEIQEFDLKNAQVKYKEMIEISGSYMVEDEALPILKRAFNDRSHDLIHLSE</sequence>
<gene>
    <name evidence="1" type="ORF">H9804_04420</name>
</gene>
<evidence type="ECO:0000313" key="2">
    <source>
        <dbReference type="Proteomes" id="UP000824176"/>
    </source>
</evidence>
<comment type="caution">
    <text evidence="1">The sequence shown here is derived from an EMBL/GenBank/DDBJ whole genome shotgun (WGS) entry which is preliminary data.</text>
</comment>
<dbReference type="EMBL" id="DXAQ01000071">
    <property type="protein sequence ID" value="HIZ89167.1"/>
    <property type="molecule type" value="Genomic_DNA"/>
</dbReference>
<accession>A0A9D2KBV6</accession>
<dbReference type="Proteomes" id="UP000824176">
    <property type="component" value="Unassembled WGS sequence"/>
</dbReference>
<proteinExistence type="predicted"/>
<reference evidence="1" key="1">
    <citation type="journal article" date="2021" name="PeerJ">
        <title>Extensive microbial diversity within the chicken gut microbiome revealed by metagenomics and culture.</title>
        <authorList>
            <person name="Gilroy R."/>
            <person name="Ravi A."/>
            <person name="Getino M."/>
            <person name="Pursley I."/>
            <person name="Horton D.L."/>
            <person name="Alikhan N.F."/>
            <person name="Baker D."/>
            <person name="Gharbi K."/>
            <person name="Hall N."/>
            <person name="Watson M."/>
            <person name="Adriaenssens E.M."/>
            <person name="Foster-Nyarko E."/>
            <person name="Jarju S."/>
            <person name="Secka A."/>
            <person name="Antonio M."/>
            <person name="Oren A."/>
            <person name="Chaudhuri R.R."/>
            <person name="La Ragione R."/>
            <person name="Hildebrand F."/>
            <person name="Pallen M.J."/>
        </authorList>
    </citation>
    <scope>NUCLEOTIDE SEQUENCE</scope>
    <source>
        <strain evidence="1">ChiW4-1371</strain>
    </source>
</reference>
<name>A0A9D2KBV6_9BACT</name>